<organism evidence="1 2">
    <name type="scientific">Duganella vulcania</name>
    <dbReference type="NCBI Taxonomy" id="2692166"/>
    <lineage>
        <taxon>Bacteria</taxon>
        <taxon>Pseudomonadati</taxon>
        <taxon>Pseudomonadota</taxon>
        <taxon>Betaproteobacteria</taxon>
        <taxon>Burkholderiales</taxon>
        <taxon>Oxalobacteraceae</taxon>
        <taxon>Telluria group</taxon>
        <taxon>Duganella</taxon>
    </lineage>
</organism>
<sequence length="113" mass="12409">MAYTLTRDDLASINDIEVAFSTERFLPAWEDIPQSFKQGNIYTTLAEAIFYGTSLPSGDMEFLPGFEDDDAPAALNRCVRAHIRSFGPKHQHKIAGVGFLISQVCKITAAQAA</sequence>
<dbReference type="Proteomes" id="UP000447355">
    <property type="component" value="Unassembled WGS sequence"/>
</dbReference>
<dbReference type="AlphaFoldDB" id="A0A845GGR5"/>
<reference evidence="1" key="1">
    <citation type="submission" date="2019-12" db="EMBL/GenBank/DDBJ databases">
        <title>Novel species isolated from a subtropical stream in China.</title>
        <authorList>
            <person name="Lu H."/>
        </authorList>
    </citation>
    <scope>NUCLEOTIDE SEQUENCE [LARGE SCALE GENOMIC DNA]</scope>
    <source>
        <strain evidence="1">FT81W</strain>
    </source>
</reference>
<proteinExistence type="predicted"/>
<comment type="caution">
    <text evidence="1">The sequence shown here is derived from an EMBL/GenBank/DDBJ whole genome shotgun (WGS) entry which is preliminary data.</text>
</comment>
<accession>A0A845GGR5</accession>
<evidence type="ECO:0000313" key="2">
    <source>
        <dbReference type="Proteomes" id="UP000447355"/>
    </source>
</evidence>
<protein>
    <submittedName>
        <fullName evidence="1">Uncharacterized protein</fullName>
    </submittedName>
</protein>
<dbReference type="RefSeq" id="WP_161081872.1">
    <property type="nucleotide sequence ID" value="NZ_WWCX01000001.1"/>
</dbReference>
<dbReference type="EMBL" id="WWCX01000001">
    <property type="protein sequence ID" value="MYM92612.1"/>
    <property type="molecule type" value="Genomic_DNA"/>
</dbReference>
<name>A0A845GGR5_9BURK</name>
<gene>
    <name evidence="1" type="ORF">GTP90_01910</name>
</gene>
<evidence type="ECO:0000313" key="1">
    <source>
        <dbReference type="EMBL" id="MYM92612.1"/>
    </source>
</evidence>